<evidence type="ECO:0000259" key="4">
    <source>
        <dbReference type="PROSITE" id="PS50043"/>
    </source>
</evidence>
<dbReference type="PANTHER" id="PTHR44688">
    <property type="entry name" value="DNA-BINDING TRANSCRIPTIONAL ACTIVATOR DEVR_DOSR"/>
    <property type="match status" value="1"/>
</dbReference>
<dbReference type="GO" id="GO:0006355">
    <property type="term" value="P:regulation of DNA-templated transcription"/>
    <property type="evidence" value="ECO:0007669"/>
    <property type="project" value="InterPro"/>
</dbReference>
<dbReference type="Proteomes" id="UP000325645">
    <property type="component" value="Unassembled WGS sequence"/>
</dbReference>
<dbReference type="Gene3D" id="3.30.450.80">
    <property type="entry name" value="Transcription factor LuxR-like, autoinducer-binding domain"/>
    <property type="match status" value="1"/>
</dbReference>
<dbReference type="InterPro" id="IPR005143">
    <property type="entry name" value="TF_LuxR_autoind-bd_dom"/>
</dbReference>
<keyword evidence="3" id="KW-0804">Transcription</keyword>
<dbReference type="InterPro" id="IPR000792">
    <property type="entry name" value="Tscrpt_reg_LuxR_C"/>
</dbReference>
<keyword evidence="1" id="KW-0805">Transcription regulation</keyword>
<dbReference type="PRINTS" id="PR00038">
    <property type="entry name" value="HTHLUXR"/>
</dbReference>
<dbReference type="InterPro" id="IPR016032">
    <property type="entry name" value="Sig_transdc_resp-reg_C-effctor"/>
</dbReference>
<protein>
    <recommendedName>
        <fullName evidence="4">HTH luxR-type domain-containing protein</fullName>
    </recommendedName>
</protein>
<evidence type="ECO:0000256" key="2">
    <source>
        <dbReference type="ARBA" id="ARBA00023125"/>
    </source>
</evidence>
<dbReference type="SUPFAM" id="SSF46894">
    <property type="entry name" value="C-terminal effector domain of the bipartite response regulators"/>
    <property type="match status" value="1"/>
</dbReference>
<dbReference type="AlphaFoldDB" id="A0A5E7WJ58"/>
<dbReference type="EMBL" id="CABVJH010000008">
    <property type="protein sequence ID" value="VVQ35399.1"/>
    <property type="molecule type" value="Genomic_DNA"/>
</dbReference>
<keyword evidence="2" id="KW-0238">DNA-binding</keyword>
<name>A0A5E7WJ58_PSEFL</name>
<evidence type="ECO:0000313" key="5">
    <source>
        <dbReference type="EMBL" id="VVQ35399.1"/>
    </source>
</evidence>
<proteinExistence type="predicted"/>
<feature type="domain" description="HTH luxR-type" evidence="4">
    <location>
        <begin position="158"/>
        <end position="221"/>
    </location>
</feature>
<organism evidence="5 6">
    <name type="scientific">Pseudomonas fluorescens</name>
    <dbReference type="NCBI Taxonomy" id="294"/>
    <lineage>
        <taxon>Bacteria</taxon>
        <taxon>Pseudomonadati</taxon>
        <taxon>Pseudomonadota</taxon>
        <taxon>Gammaproteobacteria</taxon>
        <taxon>Pseudomonadales</taxon>
        <taxon>Pseudomonadaceae</taxon>
        <taxon>Pseudomonas</taxon>
    </lineage>
</organism>
<gene>
    <name evidence="5" type="ORF">PS943_04289</name>
</gene>
<dbReference type="InterPro" id="IPR036388">
    <property type="entry name" value="WH-like_DNA-bd_sf"/>
</dbReference>
<sequence length="221" mass="24697">MTVNAIPAQEVAAHCLQAFTQLVPASQAAFYCVDRQLQARDFRLHCMSGEMHRDYLDNYRQFDPLQPRNCLSSGLAVVPLGFAMDRQPARDSRRYRDFLQRYGVVDVVEILAHRAGQPQAAISLLRTAEQGAFTSDQLAQLNALQCLLQMAVANMQPYEDSLIGLTPKERQIALLLRQGASNKQLALELDVGLPTIKTHLINLFRKTGVTSRTELVGTLFL</sequence>
<dbReference type="Gene3D" id="1.10.10.10">
    <property type="entry name" value="Winged helix-like DNA-binding domain superfamily/Winged helix DNA-binding domain"/>
    <property type="match status" value="1"/>
</dbReference>
<dbReference type="Pfam" id="PF03472">
    <property type="entry name" value="Autoind_bind"/>
    <property type="match status" value="1"/>
</dbReference>
<dbReference type="Pfam" id="PF00196">
    <property type="entry name" value="GerE"/>
    <property type="match status" value="1"/>
</dbReference>
<dbReference type="InterPro" id="IPR036693">
    <property type="entry name" value="TF_LuxR_autoind-bd_dom_sf"/>
</dbReference>
<dbReference type="PROSITE" id="PS50043">
    <property type="entry name" value="HTH_LUXR_2"/>
    <property type="match status" value="1"/>
</dbReference>
<dbReference type="PANTHER" id="PTHR44688:SF16">
    <property type="entry name" value="DNA-BINDING TRANSCRIPTIONAL ACTIVATOR DEVR_DOSR"/>
    <property type="match status" value="1"/>
</dbReference>
<evidence type="ECO:0000313" key="6">
    <source>
        <dbReference type="Proteomes" id="UP000325645"/>
    </source>
</evidence>
<reference evidence="5 6" key="1">
    <citation type="submission" date="2019-09" db="EMBL/GenBank/DDBJ databases">
        <authorList>
            <person name="Chandra G."/>
            <person name="Truman W A."/>
        </authorList>
    </citation>
    <scope>NUCLEOTIDE SEQUENCE [LARGE SCALE GENOMIC DNA]</scope>
    <source>
        <strain evidence="5">PS943</strain>
    </source>
</reference>
<dbReference type="GO" id="GO:0003677">
    <property type="term" value="F:DNA binding"/>
    <property type="evidence" value="ECO:0007669"/>
    <property type="project" value="UniProtKB-KW"/>
</dbReference>
<dbReference type="SMART" id="SM00421">
    <property type="entry name" value="HTH_LUXR"/>
    <property type="match status" value="1"/>
</dbReference>
<evidence type="ECO:0000256" key="1">
    <source>
        <dbReference type="ARBA" id="ARBA00023015"/>
    </source>
</evidence>
<dbReference type="CDD" id="cd06170">
    <property type="entry name" value="LuxR_C_like"/>
    <property type="match status" value="1"/>
</dbReference>
<evidence type="ECO:0000256" key="3">
    <source>
        <dbReference type="ARBA" id="ARBA00023163"/>
    </source>
</evidence>
<accession>A0A5E7WJ58</accession>